<dbReference type="Proteomes" id="UP000006177">
    <property type="component" value="Chromosome"/>
</dbReference>
<organism evidence="6 7">
    <name type="scientific">Leptospirillum ferriphilum (strain ML-04)</name>
    <dbReference type="NCBI Taxonomy" id="1048260"/>
    <lineage>
        <taxon>Bacteria</taxon>
        <taxon>Pseudomonadati</taxon>
        <taxon>Nitrospirota</taxon>
        <taxon>Nitrospiria</taxon>
        <taxon>Nitrospirales</taxon>
        <taxon>Nitrospiraceae</taxon>
        <taxon>Leptospirillum</taxon>
    </lineage>
</organism>
<dbReference type="EMBL" id="CP002919">
    <property type="protein sequence ID" value="AFS54356.1"/>
    <property type="molecule type" value="Genomic_DNA"/>
</dbReference>
<evidence type="ECO:0000256" key="4">
    <source>
        <dbReference type="ARBA" id="ARBA00022833"/>
    </source>
</evidence>
<comment type="cofactor">
    <cofactor evidence="1">
        <name>Zn(2+)</name>
        <dbReference type="ChEBI" id="CHEBI:29105"/>
    </cofactor>
</comment>
<evidence type="ECO:0000256" key="2">
    <source>
        <dbReference type="ARBA" id="ARBA00022723"/>
    </source>
</evidence>
<gene>
    <name evidence="6" type="ordered locus">LFML04_2161</name>
</gene>
<dbReference type="InterPro" id="IPR024087">
    <property type="entry name" value="Creatininase-like_sf"/>
</dbReference>
<dbReference type="KEGG" id="lfi:LFML04_2161"/>
<dbReference type="GO" id="GO:0046872">
    <property type="term" value="F:metal ion binding"/>
    <property type="evidence" value="ECO:0007669"/>
    <property type="project" value="UniProtKB-KW"/>
</dbReference>
<dbReference type="SUPFAM" id="SSF102215">
    <property type="entry name" value="Creatininase"/>
    <property type="match status" value="1"/>
</dbReference>
<dbReference type="STRING" id="1048260.LFML04_2161"/>
<evidence type="ECO:0000313" key="7">
    <source>
        <dbReference type="Proteomes" id="UP000006177"/>
    </source>
</evidence>
<dbReference type="InterPro" id="IPR003785">
    <property type="entry name" value="Creatininase/forma_Hydrolase"/>
</dbReference>
<keyword evidence="2" id="KW-0479">Metal-binding</keyword>
<sequence length="84" mass="9451">MQIAHQNWPAVEHYLTTRSVLLIPIGSTEQHGPNGLIGTDHLVAESLARSVGEEMGILVAPPWPMECLTTTWRFPDRPLFPRKH</sequence>
<keyword evidence="4" id="KW-0862">Zinc</keyword>
<dbReference type="Pfam" id="PF02633">
    <property type="entry name" value="Creatininase"/>
    <property type="match status" value="1"/>
</dbReference>
<evidence type="ECO:0000256" key="3">
    <source>
        <dbReference type="ARBA" id="ARBA00022801"/>
    </source>
</evidence>
<comment type="similarity">
    <text evidence="5">Belongs to the creatininase superfamily.</text>
</comment>
<dbReference type="PANTHER" id="PTHR35005">
    <property type="entry name" value="3-DEHYDRO-SCYLLO-INOSOSE HYDROLASE"/>
    <property type="match status" value="1"/>
</dbReference>
<evidence type="ECO:0000313" key="6">
    <source>
        <dbReference type="EMBL" id="AFS54356.1"/>
    </source>
</evidence>
<keyword evidence="3" id="KW-0378">Hydrolase</keyword>
<dbReference type="AlphaFoldDB" id="J9ZE16"/>
<evidence type="ECO:0000256" key="5">
    <source>
        <dbReference type="ARBA" id="ARBA00024029"/>
    </source>
</evidence>
<reference evidence="6 7" key="1">
    <citation type="journal article" date="2011" name="J. Microbiol.">
        <title>Complete genome of Leptospirillum ferriphilum ML-04 provides insight into its physiology and environmental adaptation.</title>
        <authorList>
            <person name="Mi S."/>
            <person name="Song J."/>
            <person name="Lin J."/>
            <person name="Che Y."/>
            <person name="Zheng H."/>
            <person name="Lin J."/>
        </authorList>
    </citation>
    <scope>NUCLEOTIDE SEQUENCE [LARGE SCALE GENOMIC DNA]</scope>
    <source>
        <strain evidence="6 7">ML-04</strain>
    </source>
</reference>
<evidence type="ECO:0000256" key="1">
    <source>
        <dbReference type="ARBA" id="ARBA00001947"/>
    </source>
</evidence>
<accession>J9ZE16</accession>
<proteinExistence type="inferred from homology"/>
<dbReference type="GO" id="GO:0016811">
    <property type="term" value="F:hydrolase activity, acting on carbon-nitrogen (but not peptide) bonds, in linear amides"/>
    <property type="evidence" value="ECO:0007669"/>
    <property type="project" value="TreeGrafter"/>
</dbReference>
<dbReference type="GO" id="GO:0009231">
    <property type="term" value="P:riboflavin biosynthetic process"/>
    <property type="evidence" value="ECO:0007669"/>
    <property type="project" value="TreeGrafter"/>
</dbReference>
<dbReference type="Gene3D" id="3.40.50.10310">
    <property type="entry name" value="Creatininase"/>
    <property type="match status" value="1"/>
</dbReference>
<name>J9ZE16_LEPFM</name>
<dbReference type="PANTHER" id="PTHR35005:SF1">
    <property type="entry name" value="2-AMINO-5-FORMYLAMINO-6-RIBOSYLAMINOPYRIMIDIN-4(3H)-ONE 5'-MONOPHOSPHATE DEFORMYLASE"/>
    <property type="match status" value="1"/>
</dbReference>
<dbReference type="HOGENOM" id="CLU_2523494_0_0_0"/>
<dbReference type="PATRIC" id="fig|1048260.3.peg.2357"/>
<protein>
    <submittedName>
        <fullName evidence="6">Putative creatininase</fullName>
    </submittedName>
</protein>